<accession>A0A699GN22</accession>
<dbReference type="AlphaFoldDB" id="A0A699GN22"/>
<name>A0A699GN22_TANCI</name>
<dbReference type="CDD" id="cd00303">
    <property type="entry name" value="retropepsin_like"/>
    <property type="match status" value="1"/>
</dbReference>
<evidence type="ECO:0000259" key="3">
    <source>
        <dbReference type="Pfam" id="PF07727"/>
    </source>
</evidence>
<feature type="domain" description="Reverse transcriptase Ty1/copia-type" evidence="3">
    <location>
        <begin position="436"/>
        <end position="521"/>
    </location>
</feature>
<gene>
    <name evidence="4" type="ORF">Tci_002076</name>
</gene>
<dbReference type="PANTHER" id="PTHR24559">
    <property type="entry name" value="TRANSPOSON TY3-I GAG-POL POLYPROTEIN"/>
    <property type="match status" value="1"/>
</dbReference>
<dbReference type="Pfam" id="PF08284">
    <property type="entry name" value="RVP_2"/>
    <property type="match status" value="1"/>
</dbReference>
<dbReference type="Pfam" id="PF00078">
    <property type="entry name" value="RVT_1"/>
    <property type="match status" value="1"/>
</dbReference>
<dbReference type="CDD" id="cd09272">
    <property type="entry name" value="RNase_HI_RT_Ty1"/>
    <property type="match status" value="1"/>
</dbReference>
<evidence type="ECO:0000313" key="4">
    <source>
        <dbReference type="EMBL" id="GEU30098.1"/>
    </source>
</evidence>
<dbReference type="EMBL" id="BKCJ010000127">
    <property type="protein sequence ID" value="GEU30098.1"/>
    <property type="molecule type" value="Genomic_DNA"/>
</dbReference>
<feature type="compositionally biased region" description="Basic and acidic residues" evidence="1">
    <location>
        <begin position="96"/>
        <end position="111"/>
    </location>
</feature>
<dbReference type="InterPro" id="IPR043502">
    <property type="entry name" value="DNA/RNA_pol_sf"/>
</dbReference>
<evidence type="ECO:0000256" key="1">
    <source>
        <dbReference type="SAM" id="MobiDB-lite"/>
    </source>
</evidence>
<dbReference type="InterPro" id="IPR043128">
    <property type="entry name" value="Rev_trsase/Diguanyl_cyclase"/>
</dbReference>
<dbReference type="InterPro" id="IPR000477">
    <property type="entry name" value="RT_dom"/>
</dbReference>
<feature type="region of interest" description="Disordered" evidence="1">
    <location>
        <begin position="80"/>
        <end position="118"/>
    </location>
</feature>
<dbReference type="Gene3D" id="3.30.70.270">
    <property type="match status" value="1"/>
</dbReference>
<organism evidence="4">
    <name type="scientific">Tanacetum cinerariifolium</name>
    <name type="common">Dalmatian daisy</name>
    <name type="synonym">Chrysanthemum cinerariifolium</name>
    <dbReference type="NCBI Taxonomy" id="118510"/>
    <lineage>
        <taxon>Eukaryota</taxon>
        <taxon>Viridiplantae</taxon>
        <taxon>Streptophyta</taxon>
        <taxon>Embryophyta</taxon>
        <taxon>Tracheophyta</taxon>
        <taxon>Spermatophyta</taxon>
        <taxon>Magnoliopsida</taxon>
        <taxon>eudicotyledons</taxon>
        <taxon>Gunneridae</taxon>
        <taxon>Pentapetalae</taxon>
        <taxon>asterids</taxon>
        <taxon>campanulids</taxon>
        <taxon>Asterales</taxon>
        <taxon>Asteraceae</taxon>
        <taxon>Asteroideae</taxon>
        <taxon>Anthemideae</taxon>
        <taxon>Anthemidinae</taxon>
        <taxon>Tanacetum</taxon>
    </lineage>
</organism>
<dbReference type="InterPro" id="IPR053134">
    <property type="entry name" value="RNA-dir_DNA_polymerase"/>
</dbReference>
<dbReference type="Gene3D" id="3.10.10.10">
    <property type="entry name" value="HIV Type 1 Reverse Transcriptase, subunit A, domain 1"/>
    <property type="match status" value="1"/>
</dbReference>
<dbReference type="CDD" id="cd01647">
    <property type="entry name" value="RT_LTR"/>
    <property type="match status" value="1"/>
</dbReference>
<dbReference type="SUPFAM" id="SSF56672">
    <property type="entry name" value="DNA/RNA polymerases"/>
    <property type="match status" value="2"/>
</dbReference>
<reference evidence="4" key="1">
    <citation type="journal article" date="2019" name="Sci. Rep.">
        <title>Draft genome of Tanacetum cinerariifolium, the natural source of mosquito coil.</title>
        <authorList>
            <person name="Yamashiro T."/>
            <person name="Shiraishi A."/>
            <person name="Satake H."/>
            <person name="Nakayama K."/>
        </authorList>
    </citation>
    <scope>NUCLEOTIDE SEQUENCE</scope>
</reference>
<comment type="caution">
    <text evidence="4">The sequence shown here is derived from an EMBL/GenBank/DDBJ whole genome shotgun (WGS) entry which is preliminary data.</text>
</comment>
<dbReference type="Pfam" id="PF07727">
    <property type="entry name" value="RVT_2"/>
    <property type="match status" value="1"/>
</dbReference>
<proteinExistence type="predicted"/>
<dbReference type="PANTHER" id="PTHR24559:SF444">
    <property type="entry name" value="REVERSE TRANSCRIPTASE DOMAIN-CONTAINING PROTEIN"/>
    <property type="match status" value="1"/>
</dbReference>
<evidence type="ECO:0000259" key="2">
    <source>
        <dbReference type="Pfam" id="PF00078"/>
    </source>
</evidence>
<feature type="domain" description="Reverse transcriptase" evidence="2">
    <location>
        <begin position="264"/>
        <end position="351"/>
    </location>
</feature>
<sequence length="663" mass="74452">MWFCFWNNLCAYDCYVNIMWVFPIVNALDGRLLGTYDLGVATPRALVHAGNKTRGDARLLATKPKTIQKAMQIAGTLTNKAIRNGSLKKNPKKRRNSGEPSKDKNARDDKRRTRTGNAFAITTKPVRRENMGSEARGNHQNQVVAVNGGQGRGNNDNQAWGMAFMLGAGEARQDPNIVTDTFTLNNHFATTLFDSGANYSFVSTSFIPLLGIKPGDLGFSYEIEIASGQLVEIDKELSGQLKEFQDKGFIRPSSSPWGALVLFVKKKDISFRMCIDYRELNKLTIKNRYPLPRVDGLFDQLQGLHYFSKIDLRSGYHQLRVHEDDIPKTMFRTRYGHFEFTIMPFGLTNALATREEHEVHLGLILEMLKEEKRVSPIINTPAGRLLGVYDLRVVTPRALVNAGNKTSGDARSCSLRIVVLGTYGPLRGHLDLKFNDSRKGVIICLYVDDMLIFGTDQNQVDKTKKFLSSKFSMKDIGKAYVILGIKIKRENKEIVITQSHYIEKILKKFNREDCSSVSTPVDPVEKLKPNTGKPLDQLEYSRAIGCLMYAMTSTRPDIAYAIGRLSRFTSNPSRQHWHVITRVFKYLKGTMNYGLSYVGYPSVSEAYSDASWINHVEYSCSTSGWVFLLRGDAISWASKKQTCITSSTIESEFVALAAAGKEA</sequence>
<protein>
    <submittedName>
        <fullName evidence="4">Zinc finger, CCHC-type</fullName>
    </submittedName>
</protein>
<dbReference type="InterPro" id="IPR013103">
    <property type="entry name" value="RVT_2"/>
</dbReference>